<dbReference type="Proteomes" id="UP000284333">
    <property type="component" value="Unassembled WGS sequence"/>
</dbReference>
<dbReference type="GO" id="GO:0016787">
    <property type="term" value="F:hydrolase activity"/>
    <property type="evidence" value="ECO:0007669"/>
    <property type="project" value="UniProtKB-KW"/>
</dbReference>
<evidence type="ECO:0000313" key="3">
    <source>
        <dbReference type="Proteomes" id="UP000284333"/>
    </source>
</evidence>
<accession>A0A3S3AC38</accession>
<dbReference type="OrthoDB" id="9787933at2"/>
<proteinExistence type="predicted"/>
<keyword evidence="3" id="KW-1185">Reference proteome</keyword>
<dbReference type="InterPro" id="IPR002925">
    <property type="entry name" value="Dienelactn_hydro"/>
</dbReference>
<dbReference type="InterPro" id="IPR029058">
    <property type="entry name" value="AB_hydrolase_fold"/>
</dbReference>
<dbReference type="Gene3D" id="3.40.50.1820">
    <property type="entry name" value="alpha/beta hydrolase"/>
    <property type="match status" value="1"/>
</dbReference>
<evidence type="ECO:0000259" key="1">
    <source>
        <dbReference type="Pfam" id="PF01738"/>
    </source>
</evidence>
<keyword evidence="2" id="KW-0378">Hydrolase</keyword>
<organism evidence="2 3">
    <name type="scientific">Rhodococcus spongiicola</name>
    <dbReference type="NCBI Taxonomy" id="2487352"/>
    <lineage>
        <taxon>Bacteria</taxon>
        <taxon>Bacillati</taxon>
        <taxon>Actinomycetota</taxon>
        <taxon>Actinomycetes</taxon>
        <taxon>Mycobacteriales</taxon>
        <taxon>Nocardiaceae</taxon>
        <taxon>Rhodococcus</taxon>
    </lineage>
</organism>
<comment type="caution">
    <text evidence="2">The sequence shown here is derived from an EMBL/GenBank/DDBJ whole genome shotgun (WGS) entry which is preliminary data.</text>
</comment>
<evidence type="ECO:0000313" key="2">
    <source>
        <dbReference type="EMBL" id="RVW06791.1"/>
    </source>
</evidence>
<dbReference type="InterPro" id="IPR051049">
    <property type="entry name" value="Dienelactone_hydrolase-like"/>
</dbReference>
<sequence>METQVVAVGDLTAHLARPEGGSDSVMLLLPMITGIDAQVRAFAADVAAAGITALVWDPWHGPSLDDTPQERLFELMGQLDDETCLSEMGALLDYARGDLGARRVGVIGWCLGGRFALLLGARDAGLANVVAYHPSIWDPAAANHTVDAVALATTIVAPVMLLHAGADTILTTGTFEALQAALQSRESGATIVHAYPGAEHGFSAPARHDNSVNKAAWELSWPQVLAFAKATLH</sequence>
<gene>
    <name evidence="2" type="ORF">EF834_03575</name>
</gene>
<name>A0A3S3AC38_9NOCA</name>
<protein>
    <submittedName>
        <fullName evidence="2">Dienelactone hydrolase</fullName>
    </submittedName>
</protein>
<reference evidence="2 3" key="1">
    <citation type="submission" date="2018-11" db="EMBL/GenBank/DDBJ databases">
        <title>Rhodococcus spongicola sp. nov. and Rhodococcus xishaensis sp. nov. from marine sponges.</title>
        <authorList>
            <person name="Li L."/>
            <person name="Lin H.W."/>
        </authorList>
    </citation>
    <scope>NUCLEOTIDE SEQUENCE [LARGE SCALE GENOMIC DNA]</scope>
    <source>
        <strain evidence="2 3">LHW50502</strain>
    </source>
</reference>
<dbReference type="EMBL" id="RKLN01000001">
    <property type="protein sequence ID" value="RVW06791.1"/>
    <property type="molecule type" value="Genomic_DNA"/>
</dbReference>
<dbReference type="PANTHER" id="PTHR46623">
    <property type="entry name" value="CARBOXYMETHYLENEBUTENOLIDASE-RELATED"/>
    <property type="match status" value="1"/>
</dbReference>
<dbReference type="Pfam" id="PF01738">
    <property type="entry name" value="DLH"/>
    <property type="match status" value="1"/>
</dbReference>
<dbReference type="AlphaFoldDB" id="A0A3S3AC38"/>
<feature type="domain" description="Dienelactone hydrolase" evidence="1">
    <location>
        <begin position="12"/>
        <end position="230"/>
    </location>
</feature>
<dbReference type="RefSeq" id="WP_127946059.1">
    <property type="nucleotide sequence ID" value="NZ_RKLN01000001.1"/>
</dbReference>
<dbReference type="SUPFAM" id="SSF53474">
    <property type="entry name" value="alpha/beta-Hydrolases"/>
    <property type="match status" value="1"/>
</dbReference>
<dbReference type="PANTHER" id="PTHR46623:SF6">
    <property type="entry name" value="ALPHA_BETA-HYDROLASES SUPERFAMILY PROTEIN"/>
    <property type="match status" value="1"/>
</dbReference>